<dbReference type="GO" id="GO:0000132">
    <property type="term" value="P:establishment of mitotic spindle orientation"/>
    <property type="evidence" value="ECO:0007669"/>
    <property type="project" value="TreeGrafter"/>
</dbReference>
<evidence type="ECO:0000256" key="1">
    <source>
        <dbReference type="ARBA" id="ARBA00004114"/>
    </source>
</evidence>
<evidence type="ECO:0000256" key="2">
    <source>
        <dbReference type="ARBA" id="ARBA00004186"/>
    </source>
</evidence>
<reference evidence="17" key="1">
    <citation type="submission" date="2017-02" db="EMBL/GenBank/DDBJ databases">
        <authorList>
            <person name="Tafer H."/>
            <person name="Lopandic K."/>
        </authorList>
    </citation>
    <scope>NUCLEOTIDE SEQUENCE [LARGE SCALE GENOMIC DNA]</scope>
    <source>
        <strain evidence="17">CBS 366.77</strain>
    </source>
</reference>
<evidence type="ECO:0000259" key="15">
    <source>
        <dbReference type="PROSITE" id="PS50245"/>
    </source>
</evidence>
<name>A0A3A2ZEP5_9EURO</name>
<dbReference type="PROSITE" id="PS50245">
    <property type="entry name" value="CAP_GLY_2"/>
    <property type="match status" value="1"/>
</dbReference>
<dbReference type="GO" id="GO:0000743">
    <property type="term" value="P:nuclear migration involved in conjugation with cellular fusion"/>
    <property type="evidence" value="ECO:0007669"/>
    <property type="project" value="TreeGrafter"/>
</dbReference>
<feature type="region of interest" description="Disordered" evidence="14">
    <location>
        <begin position="83"/>
        <end position="309"/>
    </location>
</feature>
<protein>
    <submittedName>
        <fullName evidence="16">Dynactin</fullName>
    </submittedName>
</protein>
<evidence type="ECO:0000256" key="11">
    <source>
        <dbReference type="ARBA" id="ARBA00023212"/>
    </source>
</evidence>
<keyword evidence="17" id="KW-1185">Reference proteome</keyword>
<feature type="domain" description="CAP-Gly" evidence="15">
    <location>
        <begin position="24"/>
        <end position="66"/>
    </location>
</feature>
<dbReference type="PROSITE" id="PS00845">
    <property type="entry name" value="CAP_GLY_1"/>
    <property type="match status" value="1"/>
</dbReference>
<dbReference type="GO" id="GO:0005874">
    <property type="term" value="C:microtubule"/>
    <property type="evidence" value="ECO:0007669"/>
    <property type="project" value="UniProtKB-KW"/>
</dbReference>
<keyword evidence="9" id="KW-0243">Dynein</keyword>
<evidence type="ECO:0000256" key="8">
    <source>
        <dbReference type="ARBA" id="ARBA00022776"/>
    </source>
</evidence>
<organism evidence="16 17">
    <name type="scientific">Aspergillus sclerotialis</name>
    <dbReference type="NCBI Taxonomy" id="2070753"/>
    <lineage>
        <taxon>Eukaryota</taxon>
        <taxon>Fungi</taxon>
        <taxon>Dikarya</taxon>
        <taxon>Ascomycota</taxon>
        <taxon>Pezizomycotina</taxon>
        <taxon>Eurotiomycetes</taxon>
        <taxon>Eurotiomycetidae</taxon>
        <taxon>Eurotiales</taxon>
        <taxon>Aspergillaceae</taxon>
        <taxon>Aspergillus</taxon>
        <taxon>Aspergillus subgen. Polypaecilum</taxon>
    </lineage>
</organism>
<evidence type="ECO:0000256" key="5">
    <source>
        <dbReference type="ARBA" id="ARBA00022490"/>
    </source>
</evidence>
<dbReference type="EMBL" id="MVGC01000229">
    <property type="protein sequence ID" value="RJE21426.1"/>
    <property type="molecule type" value="Genomic_DNA"/>
</dbReference>
<proteinExistence type="inferred from homology"/>
<evidence type="ECO:0000256" key="14">
    <source>
        <dbReference type="SAM" id="MobiDB-lite"/>
    </source>
</evidence>
<dbReference type="Pfam" id="PF12455">
    <property type="entry name" value="Dynactin"/>
    <property type="match status" value="1"/>
</dbReference>
<dbReference type="OrthoDB" id="2130750at2759"/>
<gene>
    <name evidence="16" type="ORF">PHISCL_06229</name>
</gene>
<evidence type="ECO:0000256" key="6">
    <source>
        <dbReference type="ARBA" id="ARBA00022618"/>
    </source>
</evidence>
<dbReference type="GO" id="GO:0051286">
    <property type="term" value="C:cell tip"/>
    <property type="evidence" value="ECO:0007669"/>
    <property type="project" value="TreeGrafter"/>
</dbReference>
<evidence type="ECO:0000256" key="12">
    <source>
        <dbReference type="ARBA" id="ARBA00023306"/>
    </source>
</evidence>
<comment type="similarity">
    <text evidence="4">Belongs to the dynactin 150 kDa subunit family.</text>
</comment>
<dbReference type="InterPro" id="IPR036859">
    <property type="entry name" value="CAP-Gly_dom_sf"/>
</dbReference>
<keyword evidence="7" id="KW-0493">Microtubule</keyword>
<dbReference type="Pfam" id="PF01302">
    <property type="entry name" value="CAP_GLY"/>
    <property type="match status" value="1"/>
</dbReference>
<keyword evidence="10 13" id="KW-0175">Coiled coil</keyword>
<dbReference type="InterPro" id="IPR000938">
    <property type="entry name" value="CAP-Gly_domain"/>
</dbReference>
<dbReference type="SMART" id="SM01052">
    <property type="entry name" value="CAP_GLY"/>
    <property type="match status" value="1"/>
</dbReference>
<feature type="region of interest" description="Disordered" evidence="14">
    <location>
        <begin position="1334"/>
        <end position="1353"/>
    </location>
</feature>
<dbReference type="STRING" id="2070753.A0A3A2ZEP5"/>
<evidence type="ECO:0000313" key="16">
    <source>
        <dbReference type="EMBL" id="RJE21426.1"/>
    </source>
</evidence>
<dbReference type="PANTHER" id="PTHR18916">
    <property type="entry name" value="DYNACTIN 1-RELATED MICROTUBULE-BINDING"/>
    <property type="match status" value="1"/>
</dbReference>
<dbReference type="GO" id="GO:0051301">
    <property type="term" value="P:cell division"/>
    <property type="evidence" value="ECO:0007669"/>
    <property type="project" value="UniProtKB-KW"/>
</dbReference>
<comment type="caution">
    <text evidence="16">The sequence shown here is derived from an EMBL/GenBank/DDBJ whole genome shotgun (WGS) entry which is preliminary data.</text>
</comment>
<accession>A0A3A2ZEP5</accession>
<dbReference type="PANTHER" id="PTHR18916:SF6">
    <property type="entry name" value="DYNACTIN SUBUNIT 1"/>
    <property type="match status" value="1"/>
</dbReference>
<comment type="subcellular location">
    <subcellularLocation>
        <location evidence="3">Cytoplasm</location>
        <location evidence="3">Cell cortex</location>
    </subcellularLocation>
    <subcellularLocation>
        <location evidence="1">Cytoplasm</location>
        <location evidence="1">Cytoskeleton</location>
        <location evidence="1">Microtubule organizing center</location>
        <location evidence="1">Centrosome</location>
        <location evidence="1">Centriole</location>
    </subcellularLocation>
    <subcellularLocation>
        <location evidence="2">Cytoplasm</location>
        <location evidence="2">Cytoskeleton</location>
        <location evidence="2">Spindle</location>
    </subcellularLocation>
</comment>
<evidence type="ECO:0000256" key="3">
    <source>
        <dbReference type="ARBA" id="ARBA00004544"/>
    </source>
</evidence>
<feature type="compositionally biased region" description="Low complexity" evidence="14">
    <location>
        <begin position="281"/>
        <end position="306"/>
    </location>
</feature>
<evidence type="ECO:0000256" key="10">
    <source>
        <dbReference type="ARBA" id="ARBA00023054"/>
    </source>
</evidence>
<keyword evidence="6" id="KW-0132">Cell division</keyword>
<keyword evidence="5" id="KW-0963">Cytoplasm</keyword>
<evidence type="ECO:0000256" key="13">
    <source>
        <dbReference type="SAM" id="Coils"/>
    </source>
</evidence>
<dbReference type="GO" id="GO:0005819">
    <property type="term" value="C:spindle"/>
    <property type="evidence" value="ECO:0007669"/>
    <property type="project" value="UniProtKB-SubCell"/>
</dbReference>
<evidence type="ECO:0000256" key="7">
    <source>
        <dbReference type="ARBA" id="ARBA00022701"/>
    </source>
</evidence>
<dbReference type="GO" id="GO:0005816">
    <property type="term" value="C:spindle pole body"/>
    <property type="evidence" value="ECO:0007669"/>
    <property type="project" value="TreeGrafter"/>
</dbReference>
<keyword evidence="11" id="KW-0206">Cytoskeleton</keyword>
<dbReference type="SUPFAM" id="SSF74924">
    <property type="entry name" value="Cap-Gly domain"/>
    <property type="match status" value="1"/>
</dbReference>
<sequence length="1353" mass="151271">MADLSPGQVITLTDGRQATVRFVGNTHFAAGDWIGIELDDATGKNDGAVQGERYFDCEPGYGMFVRPPAIAAIVDQPAVEPKPALKVPGNTPSRGRAQTGIPAGSTGLKKPGTLPSSSMKRQSASAASPSPAPKVGAQRTSLRSPTKSPTKQLSATPSTRSSASGASRPPTMAAKPRPSVGAKTSMGPPQPPPAGPRTSRPSLSATTNKVTRPGVQSTAPTPTGLSKRPSLQSTARKLSPGGTEGTTSGQSDNQEEGDSQYIEGEAQEPGETVAKGTAPGTARSPTTRPSLSPSSSQRQVSSSALTRELDELRTKLRVMEKKRAEDREKLKTLEQLQSERDKFEGVIQKLQTKYQPQQQEISELRKQLKESAAKVDEVERLQAEHESLMEMAALDREMAEETADAFKHECEALRAKVEELQLELDVLRDENEELGQVMSPEEKSSQGWLQMEKTNERLREALIRLRDMTQQQETELKDQIKELEQDLEDYAEVKSQYESTKQKLLVAETNCDDLKQQLETALGAEEMIEELADKNMRYQEQINELNAAIEDLEALKEVSDELEYNHIETEKQLQEEIDYREGLFNEQCRKISQQDEVIDDLEYTMARFRELVSTLQGDLEDMRATQQISEAEATDLTTRSRAMMDLNMKLQASVKKSQTKTIDVELGRMDSEEAIQHLSILKLYLPDYFDGEKNSILALLRFKRVSFKASLMGSAIRERISDQSSVSIIPEEFFTAHEVVEKLLWIASLCDRFVNYVSYCSEEDFCNVKGALFELEPVERALNFWIECLKKNDMSMKKCAVELQRSIALLSHLAETILPTSPETFADELCMRTHLSQSYLEQAASSISKLKSLAQTKIPVPEDGNEEANFLFNKMDAFVSQSRGLKVAMGKIHRSVDDLRTGSLALPTDVAEPFNKAEESTKALSQLTQQLGENVLLLINEEGRTEPITLEEVLKNMSQTSVTFASAMEPAAENDDAMSSLANRLRGISSYLEELDSISSDLSITAEFERRPHPWIARAEELKSNKTTSPDADEEIRRLKNEIQEASTALGVKDKTIEEQAIKVELVESRMREATKKASMVKELESKIEEIQAKESELLAIVESQRKELQDMESERDGYKSQLERVKRVSGTAGVTTEGVVIDGGASMATMRENEALRAEVESLQAAVRFLREENRRANMLDPYSIQRSADMHSWLDVPLTQTNSTKEQEKIQQTAAESRDVFAHLLKLTKESNVCNLKPLVSQENNSRISWRPSKTKLRYQVLQQRENYERWTEWRTDIVNHEREQDRLAAAKKERTLREQFQKNAHKHSAEFPQGLGHGMMGRAWQILGMQQGNRKGGHKGRTDSVEIVSG</sequence>
<evidence type="ECO:0000256" key="4">
    <source>
        <dbReference type="ARBA" id="ARBA00011010"/>
    </source>
</evidence>
<dbReference type="GO" id="GO:0005814">
    <property type="term" value="C:centriole"/>
    <property type="evidence" value="ECO:0007669"/>
    <property type="project" value="UniProtKB-SubCell"/>
</dbReference>
<feature type="compositionally biased region" description="Polar residues" evidence="14">
    <location>
        <begin position="138"/>
        <end position="165"/>
    </location>
</feature>
<keyword evidence="8" id="KW-0498">Mitosis</keyword>
<feature type="compositionally biased region" description="Polar residues" evidence="14">
    <location>
        <begin position="203"/>
        <end position="236"/>
    </location>
</feature>
<evidence type="ECO:0000313" key="17">
    <source>
        <dbReference type="Proteomes" id="UP000266188"/>
    </source>
</evidence>
<dbReference type="Gene3D" id="2.30.30.190">
    <property type="entry name" value="CAP Gly-rich-like domain"/>
    <property type="match status" value="1"/>
</dbReference>
<dbReference type="InterPro" id="IPR022157">
    <property type="entry name" value="Dynactin"/>
</dbReference>
<dbReference type="GO" id="GO:0030286">
    <property type="term" value="C:dynein complex"/>
    <property type="evidence" value="ECO:0007669"/>
    <property type="project" value="UniProtKB-KW"/>
</dbReference>
<feature type="coiled-coil region" evidence="13">
    <location>
        <begin position="1029"/>
        <end position="1181"/>
    </location>
</feature>
<keyword evidence="12" id="KW-0131">Cell cycle</keyword>
<dbReference type="Proteomes" id="UP000266188">
    <property type="component" value="Unassembled WGS sequence"/>
</dbReference>
<evidence type="ECO:0000256" key="9">
    <source>
        <dbReference type="ARBA" id="ARBA00023017"/>
    </source>
</evidence>